<sequence>MENIEVKTDMETLILRINDLPDEILMIIFKNMYNTEVLYSLLDVDKGLNRIVCDSAFTYCLNLLRSVPTRLIVSESLSRYFIYPLLDSIVNRFCLQILPQINNKIKWLNLESSSIKRILCATNYPALYGFGLYNIETNEAINLFSGTYI</sequence>
<evidence type="ECO:0000313" key="4">
    <source>
        <dbReference type="Proteomes" id="UP000663870"/>
    </source>
</evidence>
<dbReference type="EMBL" id="CAJNOL010002289">
    <property type="protein sequence ID" value="CAF1484659.1"/>
    <property type="molecule type" value="Genomic_DNA"/>
</dbReference>
<protein>
    <recommendedName>
        <fullName evidence="1">F-box domain-containing protein</fullName>
    </recommendedName>
</protein>
<dbReference type="EMBL" id="CAJNOH010000477">
    <property type="protein sequence ID" value="CAF1052524.1"/>
    <property type="molecule type" value="Genomic_DNA"/>
</dbReference>
<feature type="domain" description="F-box" evidence="1">
    <location>
        <begin position="14"/>
        <end position="67"/>
    </location>
</feature>
<reference evidence="3" key="1">
    <citation type="submission" date="2021-02" db="EMBL/GenBank/DDBJ databases">
        <authorList>
            <person name="Nowell W R."/>
        </authorList>
    </citation>
    <scope>NUCLEOTIDE SEQUENCE</scope>
</reference>
<dbReference type="SUPFAM" id="SSF81383">
    <property type="entry name" value="F-box domain"/>
    <property type="match status" value="1"/>
</dbReference>
<evidence type="ECO:0000313" key="3">
    <source>
        <dbReference type="EMBL" id="CAF1484659.1"/>
    </source>
</evidence>
<evidence type="ECO:0000313" key="2">
    <source>
        <dbReference type="EMBL" id="CAF1052524.1"/>
    </source>
</evidence>
<organism evidence="3 4">
    <name type="scientific">Rotaria sordida</name>
    <dbReference type="NCBI Taxonomy" id="392033"/>
    <lineage>
        <taxon>Eukaryota</taxon>
        <taxon>Metazoa</taxon>
        <taxon>Spiralia</taxon>
        <taxon>Gnathifera</taxon>
        <taxon>Rotifera</taxon>
        <taxon>Eurotatoria</taxon>
        <taxon>Bdelloidea</taxon>
        <taxon>Philodinida</taxon>
        <taxon>Philodinidae</taxon>
        <taxon>Rotaria</taxon>
    </lineage>
</organism>
<name>A0A815S478_9BILA</name>
<dbReference type="InterPro" id="IPR001810">
    <property type="entry name" value="F-box_dom"/>
</dbReference>
<evidence type="ECO:0000259" key="1">
    <source>
        <dbReference type="PROSITE" id="PS50181"/>
    </source>
</evidence>
<comment type="caution">
    <text evidence="3">The sequence shown here is derived from an EMBL/GenBank/DDBJ whole genome shotgun (WGS) entry which is preliminary data.</text>
</comment>
<dbReference type="Proteomes" id="UP000663870">
    <property type="component" value="Unassembled WGS sequence"/>
</dbReference>
<gene>
    <name evidence="3" type="ORF">JXQ802_LOCUS39504</name>
    <name evidence="2" type="ORF">PYM288_LOCUS17220</name>
</gene>
<accession>A0A815S478</accession>
<keyword evidence="4" id="KW-1185">Reference proteome</keyword>
<dbReference type="PROSITE" id="PS50181">
    <property type="entry name" value="FBOX"/>
    <property type="match status" value="1"/>
</dbReference>
<dbReference type="Proteomes" id="UP000663854">
    <property type="component" value="Unassembled WGS sequence"/>
</dbReference>
<dbReference type="InterPro" id="IPR036047">
    <property type="entry name" value="F-box-like_dom_sf"/>
</dbReference>
<dbReference type="AlphaFoldDB" id="A0A815S478"/>
<proteinExistence type="predicted"/>